<feature type="region of interest" description="Disordered" evidence="2">
    <location>
        <begin position="385"/>
        <end position="426"/>
    </location>
</feature>
<organism evidence="3 4">
    <name type="scientific">Halorubrum tailed virus 29</name>
    <dbReference type="NCBI Taxonomy" id="2878010"/>
    <lineage>
        <taxon>Viruses</taxon>
        <taxon>Duplodnaviria</taxon>
        <taxon>Heunggongvirae</taxon>
        <taxon>Uroviricota</taxon>
        <taxon>Caudoviricetes</taxon>
        <taxon>Kirjokansivirales</taxon>
        <taxon>Haloferuviridae</taxon>
        <taxon>Dpdavirus</taxon>
        <taxon>Dpdavirus caudatum</taxon>
        <taxon>Dpdavirus HRTV29</taxon>
    </lineage>
</organism>
<reference evidence="3" key="1">
    <citation type="submission" date="2021-05" db="EMBL/GenBank/DDBJ databases">
        <title>Diversity, taxonomy and evolution of archaeal viruses of the class Caudoviricetes.</title>
        <authorList>
            <person name="Liu Y."/>
            <person name="Demina T.A."/>
            <person name="Roux S."/>
            <person name="Aiewsakun P."/>
            <person name="Kazlauskas D."/>
            <person name="Simmonds P."/>
            <person name="Prangishvili D."/>
            <person name="Oksanen H.M."/>
            <person name="Krupovic M."/>
        </authorList>
    </citation>
    <scope>NUCLEOTIDE SEQUENCE</scope>
    <source>
        <strain evidence="3">HRTV-29/29</strain>
    </source>
</reference>
<dbReference type="EMBL" id="MZ334526">
    <property type="protein sequence ID" value="UBF23314.1"/>
    <property type="molecule type" value="Genomic_DNA"/>
</dbReference>
<feature type="compositionally biased region" description="Basic and acidic residues" evidence="2">
    <location>
        <begin position="477"/>
        <end position="496"/>
    </location>
</feature>
<feature type="compositionally biased region" description="Acidic residues" evidence="2">
    <location>
        <begin position="498"/>
        <end position="508"/>
    </location>
</feature>
<evidence type="ECO:0000313" key="3">
    <source>
        <dbReference type="EMBL" id="UBF23314.1"/>
    </source>
</evidence>
<dbReference type="Proteomes" id="UP000827282">
    <property type="component" value="Segment"/>
</dbReference>
<feature type="coiled-coil region" evidence="1">
    <location>
        <begin position="427"/>
        <end position="454"/>
    </location>
</feature>
<evidence type="ECO:0000256" key="2">
    <source>
        <dbReference type="SAM" id="MobiDB-lite"/>
    </source>
</evidence>
<evidence type="ECO:0000313" key="4">
    <source>
        <dbReference type="Proteomes" id="UP000827282"/>
    </source>
</evidence>
<accession>A0AAE8Y0R0</accession>
<gene>
    <name evidence="3" type="ORF">HRTV-29_gp36</name>
</gene>
<name>A0AAE8Y0R0_9CAUD</name>
<evidence type="ECO:0000256" key="1">
    <source>
        <dbReference type="SAM" id="Coils"/>
    </source>
</evidence>
<protein>
    <submittedName>
        <fullName evidence="3">Uncharacterized protein</fullName>
    </submittedName>
</protein>
<proteinExistence type="predicted"/>
<sequence>MPFGEYEDFDACVRENSDKRDPEAYCATIKRQIEGASALSDADRDAIKAADGFSDRLLDDDPCWDDYTMVGTKVENGQVVPNCVPDDEVPDANLAAADERCGGGMVKIGDRCVPVEDASESVDAPASILSENASYLTLKSLESEPIERVEAGDSEVRYTNVKLLSPGIWADAGSQTETYYPPDGIASLQADYDEAEHDGPPLNIMHDLDTDEWKAHEASVAGHIDPDSLDTDDDGNLFGDLVLNTAKGAGQFADDNLKSTLKNEGTVGFGGPSVEIPARGLQQSHDPQRDMPRVDGGLLTGVALVMDPASKSVNFARESARRPIAMSGTNAKALVRQSTGMAPKILEADPGEVREILDMFGLDTDDLDDSEVMDMAEDLHGDLMDELEGDDTEMGDYEDDEEDDDTEMEEHGDEDEDDDEMEMADDMDAVMDRVQNLSSRLEDLEDMVAQAMTADDVDAELEDAAGNKLADADTVEELDRRLSQLEDKGAEPRTLADSDADDDFEPVYDESAVSGTRW</sequence>
<keyword evidence="1" id="KW-0175">Coiled coil</keyword>
<feature type="region of interest" description="Disordered" evidence="2">
    <location>
        <begin position="465"/>
        <end position="518"/>
    </location>
</feature>
<keyword evidence="4" id="KW-1185">Reference proteome</keyword>